<feature type="chain" id="PRO_5015543691" description="RagB/SusD family nutrient uptake outer membrane protein" evidence="6">
    <location>
        <begin position="21"/>
        <end position="473"/>
    </location>
</feature>
<evidence type="ECO:0000259" key="8">
    <source>
        <dbReference type="Pfam" id="PF14322"/>
    </source>
</evidence>
<dbReference type="AlphaFoldDB" id="A0A2T7BPX5"/>
<feature type="signal peptide" evidence="6">
    <location>
        <begin position="1"/>
        <end position="20"/>
    </location>
</feature>
<evidence type="ECO:0000256" key="4">
    <source>
        <dbReference type="ARBA" id="ARBA00023136"/>
    </source>
</evidence>
<protein>
    <recommendedName>
        <fullName evidence="11">RagB/SusD family nutrient uptake outer membrane protein</fullName>
    </recommendedName>
</protein>
<accession>A0A2T7BPX5</accession>
<feature type="domain" description="SusD-like N-terminal" evidence="8">
    <location>
        <begin position="32"/>
        <end position="228"/>
    </location>
</feature>
<organism evidence="9 10">
    <name type="scientific">Chitinophaga parva</name>
    <dbReference type="NCBI Taxonomy" id="2169414"/>
    <lineage>
        <taxon>Bacteria</taxon>
        <taxon>Pseudomonadati</taxon>
        <taxon>Bacteroidota</taxon>
        <taxon>Chitinophagia</taxon>
        <taxon>Chitinophagales</taxon>
        <taxon>Chitinophagaceae</taxon>
        <taxon>Chitinophaga</taxon>
    </lineage>
</organism>
<evidence type="ECO:0000256" key="2">
    <source>
        <dbReference type="ARBA" id="ARBA00006275"/>
    </source>
</evidence>
<comment type="caution">
    <text evidence="9">The sequence shown here is derived from an EMBL/GenBank/DDBJ whole genome shotgun (WGS) entry which is preliminary data.</text>
</comment>
<dbReference type="InterPro" id="IPR011990">
    <property type="entry name" value="TPR-like_helical_dom_sf"/>
</dbReference>
<dbReference type="Pfam" id="PF07980">
    <property type="entry name" value="SusD_RagB"/>
    <property type="match status" value="1"/>
</dbReference>
<dbReference type="RefSeq" id="WP_108686336.1">
    <property type="nucleotide sequence ID" value="NZ_QCYK01000001.1"/>
</dbReference>
<sequence length="473" mass="52311">MKSTINIALGAAFLLMASCAKELGKLPENAKVDGNTILDQHTAQIALNGAYYRFANVQSDNNYTTWQQHEVAPSVYAGFMGYGYGADDAEDNLYSNSFFADPYWTEAYDVINAANGVIHGVTGLPDNKFTGTRKAEMIGEARFLRAYSNFKLLSYYGQWFDLGSKYGILLRSDFVTVNNISKARSSVQESYDSIFADVDDAIAHAPATNANYYANRYAAMALKMRILLSHGQAADFTMAITLADSIIAHGGYALEANIKDLFYLKGLASKEVILGIQPEANQELYYYNVSSQYWPGHSSLYVAKGALKNLLAGDPRASWMIGDTNRYANDTYYFLKYIAQGTTSTQVSETAYAFRLSEVYLLKAEAIVRSGGNLAEARAILQLIQSHAGVTDFTPINNATTAEAMRNQVFLEIQRSLVGEDGQDWMALARLPMSTIKQVRPTIKDPIQLVLPVPHTEFVYNPGFGEQNPGYQR</sequence>
<evidence type="ECO:0000256" key="6">
    <source>
        <dbReference type="SAM" id="SignalP"/>
    </source>
</evidence>
<evidence type="ECO:0000259" key="7">
    <source>
        <dbReference type="Pfam" id="PF07980"/>
    </source>
</evidence>
<dbReference type="Proteomes" id="UP000244450">
    <property type="component" value="Unassembled WGS sequence"/>
</dbReference>
<evidence type="ECO:0008006" key="11">
    <source>
        <dbReference type="Google" id="ProtNLM"/>
    </source>
</evidence>
<dbReference type="InterPro" id="IPR012944">
    <property type="entry name" value="SusD_RagB_dom"/>
</dbReference>
<keyword evidence="5" id="KW-0998">Cell outer membrane</keyword>
<evidence type="ECO:0000256" key="1">
    <source>
        <dbReference type="ARBA" id="ARBA00004442"/>
    </source>
</evidence>
<dbReference type="Pfam" id="PF14322">
    <property type="entry name" value="SusD-like_3"/>
    <property type="match status" value="1"/>
</dbReference>
<dbReference type="InterPro" id="IPR033985">
    <property type="entry name" value="SusD-like_N"/>
</dbReference>
<keyword evidence="3 6" id="KW-0732">Signal</keyword>
<dbReference type="SUPFAM" id="SSF48452">
    <property type="entry name" value="TPR-like"/>
    <property type="match status" value="1"/>
</dbReference>
<dbReference type="OrthoDB" id="5694214at2"/>
<dbReference type="GO" id="GO:0009279">
    <property type="term" value="C:cell outer membrane"/>
    <property type="evidence" value="ECO:0007669"/>
    <property type="project" value="UniProtKB-SubCell"/>
</dbReference>
<evidence type="ECO:0000256" key="5">
    <source>
        <dbReference type="ARBA" id="ARBA00023237"/>
    </source>
</evidence>
<evidence type="ECO:0000313" key="9">
    <source>
        <dbReference type="EMBL" id="PUZ29699.1"/>
    </source>
</evidence>
<dbReference type="PROSITE" id="PS51257">
    <property type="entry name" value="PROKAR_LIPOPROTEIN"/>
    <property type="match status" value="1"/>
</dbReference>
<keyword evidence="10" id="KW-1185">Reference proteome</keyword>
<keyword evidence="4" id="KW-0472">Membrane</keyword>
<dbReference type="EMBL" id="QCYK01000001">
    <property type="protein sequence ID" value="PUZ29699.1"/>
    <property type="molecule type" value="Genomic_DNA"/>
</dbReference>
<proteinExistence type="inferred from homology"/>
<comment type="similarity">
    <text evidence="2">Belongs to the SusD family.</text>
</comment>
<name>A0A2T7BPX5_9BACT</name>
<gene>
    <name evidence="9" type="ORF">DCC81_09740</name>
</gene>
<evidence type="ECO:0000313" key="10">
    <source>
        <dbReference type="Proteomes" id="UP000244450"/>
    </source>
</evidence>
<comment type="subcellular location">
    <subcellularLocation>
        <location evidence="1">Cell outer membrane</location>
    </subcellularLocation>
</comment>
<dbReference type="Gene3D" id="1.25.40.390">
    <property type="match status" value="1"/>
</dbReference>
<feature type="domain" description="RagB/SusD" evidence="7">
    <location>
        <begin position="325"/>
        <end position="422"/>
    </location>
</feature>
<evidence type="ECO:0000256" key="3">
    <source>
        <dbReference type="ARBA" id="ARBA00022729"/>
    </source>
</evidence>
<reference evidence="9 10" key="1">
    <citation type="submission" date="2018-04" db="EMBL/GenBank/DDBJ databases">
        <title>Chitinophaga fuyangensis sp. nov., isolated from soil in a chemical factory.</title>
        <authorList>
            <person name="Chen K."/>
        </authorList>
    </citation>
    <scope>NUCLEOTIDE SEQUENCE [LARGE SCALE GENOMIC DNA]</scope>
    <source>
        <strain evidence="9 10">LY-1</strain>
    </source>
</reference>